<evidence type="ECO:0000313" key="1">
    <source>
        <dbReference type="EMBL" id="TES50825.1"/>
    </source>
</evidence>
<evidence type="ECO:0000313" key="2">
    <source>
        <dbReference type="Proteomes" id="UP000298210"/>
    </source>
</evidence>
<dbReference type="Proteomes" id="UP000298210">
    <property type="component" value="Unassembled WGS sequence"/>
</dbReference>
<reference evidence="1 2" key="1">
    <citation type="submission" date="2019-03" db="EMBL/GenBank/DDBJ databases">
        <authorList>
            <person name="Liu G."/>
        </authorList>
    </citation>
    <scope>NUCLEOTIDE SEQUENCE [LARGE SCALE GENOMIC DNA]</scope>
    <source>
        <strain evidence="1 2">DSM 19099</strain>
    </source>
</reference>
<gene>
    <name evidence="1" type="ORF">E2L03_02515</name>
</gene>
<proteinExistence type="predicted"/>
<dbReference type="EMBL" id="SNUX01000001">
    <property type="protein sequence ID" value="TES50825.1"/>
    <property type="molecule type" value="Genomic_DNA"/>
</dbReference>
<name>A0A4Y7WQD4_9BACI</name>
<dbReference type="RefSeq" id="WP_124742257.1">
    <property type="nucleotide sequence ID" value="NZ_LDIM01000012.1"/>
</dbReference>
<sequence>MGTFICQVCSQALGHFEGEKVSRLYSVSNCTHCESKSAKPSSSQK</sequence>
<accession>A0A4Y7WQD4</accession>
<dbReference type="InterPro" id="IPR025236">
    <property type="entry name" value="SR1P"/>
</dbReference>
<comment type="caution">
    <text evidence="1">The sequence shown here is derived from an EMBL/GenBank/DDBJ whole genome shotgun (WGS) entry which is preliminary data.</text>
</comment>
<protein>
    <submittedName>
        <fullName evidence="1">GapA-binding peptide SR1P</fullName>
    </submittedName>
</protein>
<organism evidence="1 2">
    <name type="scientific">Shouchella lehensis</name>
    <dbReference type="NCBI Taxonomy" id="300825"/>
    <lineage>
        <taxon>Bacteria</taxon>
        <taxon>Bacillati</taxon>
        <taxon>Bacillota</taxon>
        <taxon>Bacilli</taxon>
        <taxon>Bacillales</taxon>
        <taxon>Bacillaceae</taxon>
        <taxon>Shouchella</taxon>
    </lineage>
</organism>
<dbReference type="AlphaFoldDB" id="A0A4Y7WQD4"/>
<dbReference type="Pfam" id="PF13790">
    <property type="entry name" value="SR1P"/>
    <property type="match status" value="1"/>
</dbReference>